<gene>
    <name evidence="1" type="ORF">MNB_SV-14-944</name>
</gene>
<protein>
    <submittedName>
        <fullName evidence="1">Uncharacterized protein</fullName>
    </submittedName>
</protein>
<evidence type="ECO:0000313" key="1">
    <source>
        <dbReference type="EMBL" id="SFV69425.1"/>
    </source>
</evidence>
<accession>A0A1W1CUN5</accession>
<dbReference type="AlphaFoldDB" id="A0A1W1CUN5"/>
<proteinExistence type="predicted"/>
<organism evidence="1">
    <name type="scientific">hydrothermal vent metagenome</name>
    <dbReference type="NCBI Taxonomy" id="652676"/>
    <lineage>
        <taxon>unclassified sequences</taxon>
        <taxon>metagenomes</taxon>
        <taxon>ecological metagenomes</taxon>
    </lineage>
</organism>
<dbReference type="EMBL" id="FPHN01000275">
    <property type="protein sequence ID" value="SFV69425.1"/>
    <property type="molecule type" value="Genomic_DNA"/>
</dbReference>
<sequence length="123" mass="14476">MKKYLFPALVIALTFMAIIAFIQAKPTQKAPIYKEVQKYSPYYLDKRFGGLQIMSKTDKNFKEKPTNMEVFHRLEFLEKEWGKNHLKVENQKLIVLDNNKSQIANINLSSDKDKQFIHSFYGI</sequence>
<name>A0A1W1CUN5_9ZZZZ</name>
<reference evidence="1" key="1">
    <citation type="submission" date="2016-10" db="EMBL/GenBank/DDBJ databases">
        <authorList>
            <person name="de Groot N.N."/>
        </authorList>
    </citation>
    <scope>NUCLEOTIDE SEQUENCE</scope>
</reference>